<dbReference type="InterPro" id="IPR009688">
    <property type="entry name" value="FAM210A/B-like_dom"/>
</dbReference>
<evidence type="ECO:0000259" key="1">
    <source>
        <dbReference type="Pfam" id="PF06916"/>
    </source>
</evidence>
<accession>A0A2V1ATF9</accession>
<dbReference type="OrthoDB" id="426386at2759"/>
<reference evidence="2 3" key="1">
    <citation type="submission" date="2017-12" db="EMBL/GenBank/DDBJ databases">
        <title>Genome Sequence of a Multidrug-Resistant Candida haemulonii Isolate from a Patient with Chronic Leg Ulcers in Israel.</title>
        <authorList>
            <person name="Chow N.A."/>
            <person name="Gade L."/>
            <person name="Batra D."/>
            <person name="Rowe L.A."/>
            <person name="Ben-Ami R."/>
            <person name="Loparev V.N."/>
            <person name="Litvintseva A.P."/>
        </authorList>
    </citation>
    <scope>NUCLEOTIDE SEQUENCE [LARGE SCALE GENOMIC DNA]</scope>
    <source>
        <strain evidence="2 3">B11899</strain>
    </source>
</reference>
<name>A0A2V1ATF9_9ASCO</name>
<dbReference type="VEuPathDB" id="FungiDB:CXQ85_000345"/>
<dbReference type="EMBL" id="PKFO01000005">
    <property type="protein sequence ID" value="PVH21370.1"/>
    <property type="molecule type" value="Genomic_DNA"/>
</dbReference>
<keyword evidence="3" id="KW-1185">Reference proteome</keyword>
<sequence length="196" mass="22714">MFRPMLQQGLRFGRPVKLLSRSRLQFQQMLRFQSANAVKKPEPTGMKKLVKDYGYSALGVYLTLSMLDLPLCYLLVHSMGKEEIQKYENKAKQYFGYGKSDEQLAKEQEIDRIQEEHEPEPEGGMFPWFSWTEFAIAYGLHKSVLIFVRVPLTAALTPTIVKTLQRWGFRIGSAAATTPKFGTKVTKKNKWFSWFF</sequence>
<dbReference type="AlphaFoldDB" id="A0A2V1ATF9"/>
<dbReference type="GO" id="GO:0005739">
    <property type="term" value="C:mitochondrion"/>
    <property type="evidence" value="ECO:0007669"/>
    <property type="project" value="TreeGrafter"/>
</dbReference>
<proteinExistence type="predicted"/>
<protein>
    <recommendedName>
        <fullName evidence="1">DUF1279 domain-containing protein</fullName>
    </recommendedName>
</protein>
<evidence type="ECO:0000313" key="2">
    <source>
        <dbReference type="EMBL" id="PVH21370.1"/>
    </source>
</evidence>
<dbReference type="Pfam" id="PF06916">
    <property type="entry name" value="FAM210A-B_dom"/>
    <property type="match status" value="1"/>
</dbReference>
<organism evidence="2 3">
    <name type="scientific">Candidozyma haemuli</name>
    <dbReference type="NCBI Taxonomy" id="45357"/>
    <lineage>
        <taxon>Eukaryota</taxon>
        <taxon>Fungi</taxon>
        <taxon>Dikarya</taxon>
        <taxon>Ascomycota</taxon>
        <taxon>Saccharomycotina</taxon>
        <taxon>Pichiomycetes</taxon>
        <taxon>Metschnikowiaceae</taxon>
        <taxon>Candidozyma</taxon>
    </lineage>
</organism>
<dbReference type="PANTHER" id="PTHR21377:SF0">
    <property type="entry name" value="PROTEIN FAM210B, MITOCHONDRIAL"/>
    <property type="match status" value="1"/>
</dbReference>
<evidence type="ECO:0000313" key="3">
    <source>
        <dbReference type="Proteomes" id="UP000244309"/>
    </source>
</evidence>
<dbReference type="InterPro" id="IPR045866">
    <property type="entry name" value="FAM210A/B-like"/>
</dbReference>
<dbReference type="RefSeq" id="XP_025342310.1">
    <property type="nucleotide sequence ID" value="XM_025484095.1"/>
</dbReference>
<comment type="caution">
    <text evidence="2">The sequence shown here is derived from an EMBL/GenBank/DDBJ whole genome shotgun (WGS) entry which is preliminary data.</text>
</comment>
<dbReference type="GeneID" id="37005678"/>
<dbReference type="PANTHER" id="PTHR21377">
    <property type="entry name" value="PROTEIN FAM210B, MITOCHONDRIAL"/>
    <property type="match status" value="1"/>
</dbReference>
<dbReference type="Proteomes" id="UP000244309">
    <property type="component" value="Unassembled WGS sequence"/>
</dbReference>
<gene>
    <name evidence="2" type="ORF">CXQ85_000345</name>
</gene>
<feature type="domain" description="DUF1279" evidence="1">
    <location>
        <begin position="45"/>
        <end position="158"/>
    </location>
</feature>